<dbReference type="AlphaFoldDB" id="A0A9R0SFV2"/>
<dbReference type="PANTHER" id="PTHR15954:SF4">
    <property type="entry name" value="VACUOLAR PROTEIN SORTING-ASSOCIATED PROTEIN 51 HOMOLOG"/>
    <property type="match status" value="1"/>
</dbReference>
<feature type="compositionally biased region" description="Low complexity" evidence="4">
    <location>
        <begin position="661"/>
        <end position="670"/>
    </location>
</feature>
<name>A0A9R0SFV2_TRITD</name>
<comment type="similarity">
    <text evidence="1 2">Belongs to the VPS51 family.</text>
</comment>
<dbReference type="OMA" id="DIICERG"/>
<evidence type="ECO:0000256" key="1">
    <source>
        <dbReference type="ARBA" id="ARBA00006080"/>
    </source>
</evidence>
<dbReference type="InterPro" id="IPR014812">
    <property type="entry name" value="Vps51"/>
</dbReference>
<dbReference type="GO" id="GO:0042147">
    <property type="term" value="P:retrograde transport, endosome to Golgi"/>
    <property type="evidence" value="ECO:0007669"/>
    <property type="project" value="UniProtKB-UniRule"/>
</dbReference>
<evidence type="ECO:0000313" key="5">
    <source>
        <dbReference type="EMBL" id="VAH94546.1"/>
    </source>
</evidence>
<organism evidence="5 6">
    <name type="scientific">Triticum turgidum subsp. durum</name>
    <name type="common">Durum wheat</name>
    <name type="synonym">Triticum durum</name>
    <dbReference type="NCBI Taxonomy" id="4567"/>
    <lineage>
        <taxon>Eukaryota</taxon>
        <taxon>Viridiplantae</taxon>
        <taxon>Streptophyta</taxon>
        <taxon>Embryophyta</taxon>
        <taxon>Tracheophyta</taxon>
        <taxon>Spermatophyta</taxon>
        <taxon>Magnoliopsida</taxon>
        <taxon>Liliopsida</taxon>
        <taxon>Poales</taxon>
        <taxon>Poaceae</taxon>
        <taxon>BOP clade</taxon>
        <taxon>Pooideae</taxon>
        <taxon>Triticodae</taxon>
        <taxon>Triticeae</taxon>
        <taxon>Triticinae</taxon>
        <taxon>Triticum</taxon>
    </lineage>
</organism>
<dbReference type="GO" id="GO:0007030">
    <property type="term" value="P:Golgi organization"/>
    <property type="evidence" value="ECO:0007669"/>
    <property type="project" value="UniProtKB-UniRule"/>
</dbReference>
<evidence type="ECO:0000256" key="3">
    <source>
        <dbReference type="SAM" id="Coils"/>
    </source>
</evidence>
<dbReference type="GO" id="GO:0005829">
    <property type="term" value="C:cytosol"/>
    <property type="evidence" value="ECO:0007669"/>
    <property type="project" value="GOC"/>
</dbReference>
<evidence type="ECO:0000256" key="4">
    <source>
        <dbReference type="SAM" id="MobiDB-lite"/>
    </source>
</evidence>
<evidence type="ECO:0000256" key="2">
    <source>
        <dbReference type="RuleBase" id="RU368010"/>
    </source>
</evidence>
<comment type="subcellular location">
    <subcellularLocation>
        <location evidence="2">Golgi apparatus</location>
        <location evidence="2">trans-Golgi network</location>
    </subcellularLocation>
</comment>
<dbReference type="Gramene" id="TRITD4Av1G182400.6">
    <property type="protein sequence ID" value="TRITD4Av1G182400.6"/>
    <property type="gene ID" value="TRITD4Av1G182400"/>
</dbReference>
<comment type="function">
    <text evidence="2">Acts as component of the GARP complex that is involved in retrograde transport from early and late endosomes to the trans-Golgi network (TGN).</text>
</comment>
<keyword evidence="6" id="KW-1185">Reference proteome</keyword>
<dbReference type="GO" id="GO:0048193">
    <property type="term" value="P:Golgi vesicle transport"/>
    <property type="evidence" value="ECO:0007669"/>
    <property type="project" value="TreeGrafter"/>
</dbReference>
<dbReference type="GO" id="GO:0007041">
    <property type="term" value="P:lysosomal transport"/>
    <property type="evidence" value="ECO:0007669"/>
    <property type="project" value="TreeGrafter"/>
</dbReference>
<dbReference type="Proteomes" id="UP000324705">
    <property type="component" value="Chromosome 4A"/>
</dbReference>
<feature type="coiled-coil region" evidence="3">
    <location>
        <begin position="77"/>
        <end position="143"/>
    </location>
</feature>
<keyword evidence="2" id="KW-0813">Transport</keyword>
<comment type="subunit">
    <text evidence="2">Component of the Golgi-associated retrograde protein (GARP) complex.</text>
</comment>
<dbReference type="PANTHER" id="PTHR15954">
    <property type="entry name" value="VACUOLAR PROTEIN SORTING-ASSOCIATED PROTEIN 51 HOMOLOG"/>
    <property type="match status" value="1"/>
</dbReference>
<dbReference type="GO" id="GO:0006869">
    <property type="term" value="P:lipid transport"/>
    <property type="evidence" value="ECO:0007669"/>
    <property type="project" value="UniProtKB-UniRule"/>
</dbReference>
<keyword evidence="2" id="KW-0653">Protein transport</keyword>
<dbReference type="GO" id="GO:0016020">
    <property type="term" value="C:membrane"/>
    <property type="evidence" value="ECO:0007669"/>
    <property type="project" value="TreeGrafter"/>
</dbReference>
<dbReference type="EMBL" id="LT934117">
    <property type="protein sequence ID" value="VAH94546.1"/>
    <property type="molecule type" value="Genomic_DNA"/>
</dbReference>
<evidence type="ECO:0000313" key="6">
    <source>
        <dbReference type="Proteomes" id="UP000324705"/>
    </source>
</evidence>
<dbReference type="GO" id="GO:1990745">
    <property type="term" value="C:EARP complex"/>
    <property type="evidence" value="ECO:0007669"/>
    <property type="project" value="TreeGrafter"/>
</dbReference>
<gene>
    <name evidence="5" type="ORF">TRITD_4Av1G182400</name>
</gene>
<keyword evidence="2" id="KW-0445">Lipid transport</keyword>
<protein>
    <recommendedName>
        <fullName evidence="2">Vacuolar protein sorting-associated protein 51 homolog</fullName>
    </recommendedName>
</protein>
<sequence>MTTTVGAAPTAMDEKARRTRDLLASFYNTDPAAAGAVAASPARPSPTAATASPLESINSTSFNPDVYMDVLVQQSNLEALLQRHVKMAAEIKNLDTDLQMLVYENYNKFISATDTIKRMKTNIAGMETNMEQLLSKITSVQSRSDTVNTSLFNKRENIEKLHRTRNLLRKVQFIYDLPTRLNKCIKAGAYADAVRFFTGAKPIFEAYGDTSFQDCKKASEEAMDLVIQQLQAKLYTDSEPIEARAEAVVLLKQLNFPIENGCIVHLCLFDIVGSADLKIGSGCDLFGAQVDNLKSNLLEKLEDCLLNLQTEPMQASVGDISKTFRAYLIIFPDSESRLIELAHALFTNRYETVRGALKERIPSTDLLAMLRGLWEDATAIDEVISEAALPAFSLETTRDIIKQHIATAFLHLQTEISDVLVTHSTSNEKLEESQLQTAMEKSKIKVSQGCIDLLQEFRHLIDGNTELLVKLKDLIIDWVQEGFQDFFQKLDGHFHLLSGRSTGFSQESSTVDFVQIDKVPTVLVLMLAQLCVFIEQTTIPKVTEDLADSFSGGGARSSEYGPPFVPGEICRLYRSSGEKFLQHYVNIKTQKISKLLNKRFSTPVWLKFAHVCVLYIQPKQHKEPREVNMFVDLLLLEFNGVVSEVKQILPGLIRRHRHSDSTGSTTSSRSNPMREDMLNRSNTNRSRSQFLENHLAKLFEQKMEIFTKLEYTQESVISTVLKLCLKSLQEFVRLQTFNRSGFQQIQLDMEFLKSSLKEFIDDEAAISFLLKEVNNAAHERCLDPIPLEAPILDKLINAKLAKIKEQSANM</sequence>
<dbReference type="GO" id="GO:0032456">
    <property type="term" value="P:endocytic recycling"/>
    <property type="evidence" value="ECO:0007669"/>
    <property type="project" value="TreeGrafter"/>
</dbReference>
<proteinExistence type="inferred from homology"/>
<feature type="region of interest" description="Disordered" evidence="4">
    <location>
        <begin position="656"/>
        <end position="683"/>
    </location>
</feature>
<dbReference type="GO" id="GO:0015031">
    <property type="term" value="P:protein transport"/>
    <property type="evidence" value="ECO:0007669"/>
    <property type="project" value="UniProtKB-UniRule"/>
</dbReference>
<reference evidence="5 6" key="1">
    <citation type="submission" date="2017-09" db="EMBL/GenBank/DDBJ databases">
        <authorList>
            <consortium name="International Durum Wheat Genome Sequencing Consortium (IDWGSC)"/>
            <person name="Milanesi L."/>
        </authorList>
    </citation>
    <scope>NUCLEOTIDE SEQUENCE [LARGE SCALE GENOMIC DNA]</scope>
    <source>
        <strain evidence="6">cv. Svevo</strain>
    </source>
</reference>
<dbReference type="Pfam" id="PF08700">
    <property type="entry name" value="VPS51_Exo84_N"/>
    <property type="match status" value="1"/>
</dbReference>
<keyword evidence="3" id="KW-0175">Coiled coil</keyword>
<keyword evidence="2" id="KW-0333">Golgi apparatus</keyword>
<dbReference type="GO" id="GO:0000938">
    <property type="term" value="C:GARP complex"/>
    <property type="evidence" value="ECO:0007669"/>
    <property type="project" value="UniProtKB-UniRule"/>
</dbReference>
<accession>A0A9R0SFV2</accession>